<feature type="transmembrane region" description="Helical" evidence="7">
    <location>
        <begin position="669"/>
        <end position="688"/>
    </location>
</feature>
<feature type="domain" description="EXS" evidence="8">
    <location>
        <begin position="692"/>
        <end position="886"/>
    </location>
</feature>
<organism evidence="10 11">
    <name type="scientific">Lomentospora prolificans</name>
    <dbReference type="NCBI Taxonomy" id="41688"/>
    <lineage>
        <taxon>Eukaryota</taxon>
        <taxon>Fungi</taxon>
        <taxon>Dikarya</taxon>
        <taxon>Ascomycota</taxon>
        <taxon>Pezizomycotina</taxon>
        <taxon>Sordariomycetes</taxon>
        <taxon>Hypocreomycetidae</taxon>
        <taxon>Microascales</taxon>
        <taxon>Microascaceae</taxon>
        <taxon>Lomentospora</taxon>
    </lineage>
</organism>
<feature type="transmembrane region" description="Helical" evidence="7">
    <location>
        <begin position="611"/>
        <end position="632"/>
    </location>
</feature>
<gene>
    <name evidence="10" type="ORF">jhhlp_004438</name>
</gene>
<evidence type="ECO:0000313" key="11">
    <source>
        <dbReference type="Proteomes" id="UP000233524"/>
    </source>
</evidence>
<dbReference type="InParanoid" id="A0A2N3NBJ0"/>
<feature type="compositionally biased region" description="Basic and acidic residues" evidence="6">
    <location>
        <begin position="938"/>
        <end position="947"/>
    </location>
</feature>
<feature type="region of interest" description="Disordered" evidence="6">
    <location>
        <begin position="938"/>
        <end position="988"/>
    </location>
</feature>
<feature type="compositionally biased region" description="Basic and acidic residues" evidence="6">
    <location>
        <begin position="301"/>
        <end position="324"/>
    </location>
</feature>
<dbReference type="FunCoup" id="A0A2N3NBJ0">
    <property type="interactions" value="518"/>
</dbReference>
<accession>A0A2N3NBJ0</accession>
<keyword evidence="5 7" id="KW-0472">Membrane</keyword>
<dbReference type="VEuPathDB" id="FungiDB:jhhlp_004438"/>
<name>A0A2N3NBJ0_9PEZI</name>
<keyword evidence="11" id="KW-1185">Reference proteome</keyword>
<evidence type="ECO:0000256" key="4">
    <source>
        <dbReference type="ARBA" id="ARBA00022989"/>
    </source>
</evidence>
<feature type="transmembrane region" description="Helical" evidence="7">
    <location>
        <begin position="533"/>
        <end position="553"/>
    </location>
</feature>
<comment type="subcellular location">
    <subcellularLocation>
        <location evidence="1">Membrane</location>
        <topology evidence="1">Multi-pass membrane protein</topology>
    </subcellularLocation>
</comment>
<keyword evidence="4 7" id="KW-1133">Transmembrane helix</keyword>
<dbReference type="OrthoDB" id="9970435at2759"/>
<feature type="transmembrane region" description="Helical" evidence="7">
    <location>
        <begin position="803"/>
        <end position="825"/>
    </location>
</feature>
<evidence type="ECO:0000256" key="2">
    <source>
        <dbReference type="ARBA" id="ARBA00009665"/>
    </source>
</evidence>
<dbReference type="GO" id="GO:0006817">
    <property type="term" value="P:phosphate ion transport"/>
    <property type="evidence" value="ECO:0007669"/>
    <property type="project" value="TreeGrafter"/>
</dbReference>
<dbReference type="Proteomes" id="UP000233524">
    <property type="component" value="Unassembled WGS sequence"/>
</dbReference>
<feature type="region of interest" description="Disordered" evidence="6">
    <location>
        <begin position="301"/>
        <end position="328"/>
    </location>
</feature>
<dbReference type="PANTHER" id="PTHR10783:SF103">
    <property type="entry name" value="SOLUTE CARRIER FAMILY 53 MEMBER 1"/>
    <property type="match status" value="1"/>
</dbReference>
<feature type="region of interest" description="Disordered" evidence="6">
    <location>
        <begin position="42"/>
        <end position="114"/>
    </location>
</feature>
<comment type="caution">
    <text evidence="10">The sequence shown here is derived from an EMBL/GenBank/DDBJ whole genome shotgun (WGS) entry which is preliminary data.</text>
</comment>
<feature type="domain" description="SPX" evidence="9">
    <location>
        <begin position="1"/>
        <end position="438"/>
    </location>
</feature>
<evidence type="ECO:0000256" key="5">
    <source>
        <dbReference type="ARBA" id="ARBA00023136"/>
    </source>
</evidence>
<evidence type="ECO:0000313" key="10">
    <source>
        <dbReference type="EMBL" id="PKS09815.1"/>
    </source>
</evidence>
<feature type="transmembrane region" description="Helical" evidence="7">
    <location>
        <begin position="582"/>
        <end position="599"/>
    </location>
</feature>
<dbReference type="CDD" id="cd14475">
    <property type="entry name" value="SPX_SYG1_like"/>
    <property type="match status" value="1"/>
</dbReference>
<keyword evidence="3 7" id="KW-0812">Transmembrane</keyword>
<evidence type="ECO:0000259" key="9">
    <source>
        <dbReference type="PROSITE" id="PS51382"/>
    </source>
</evidence>
<dbReference type="GO" id="GO:0005886">
    <property type="term" value="C:plasma membrane"/>
    <property type="evidence" value="ECO:0007669"/>
    <property type="project" value="TreeGrafter"/>
</dbReference>
<dbReference type="InterPro" id="IPR004331">
    <property type="entry name" value="SPX_dom"/>
</dbReference>
<evidence type="ECO:0000256" key="7">
    <source>
        <dbReference type="SAM" id="Phobius"/>
    </source>
</evidence>
<dbReference type="AlphaFoldDB" id="A0A2N3NBJ0"/>
<dbReference type="GO" id="GO:0005794">
    <property type="term" value="C:Golgi apparatus"/>
    <property type="evidence" value="ECO:0007669"/>
    <property type="project" value="TreeGrafter"/>
</dbReference>
<feature type="compositionally biased region" description="Acidic residues" evidence="6">
    <location>
        <begin position="952"/>
        <end position="967"/>
    </location>
</feature>
<protein>
    <recommendedName>
        <fullName evidence="12">SPX domain-containing protein</fullName>
    </recommendedName>
</protein>
<dbReference type="GO" id="GO:0016036">
    <property type="term" value="P:cellular response to phosphate starvation"/>
    <property type="evidence" value="ECO:0007669"/>
    <property type="project" value="TreeGrafter"/>
</dbReference>
<reference evidence="10 11" key="1">
    <citation type="journal article" date="2017" name="G3 (Bethesda)">
        <title>First Draft Genome Sequence of the Pathogenic Fungus Lomentospora prolificans (Formerly Scedosporium prolificans).</title>
        <authorList>
            <person name="Luo R."/>
            <person name="Zimin A."/>
            <person name="Workman R."/>
            <person name="Fan Y."/>
            <person name="Pertea G."/>
            <person name="Grossman N."/>
            <person name="Wear M.P."/>
            <person name="Jia B."/>
            <person name="Miller H."/>
            <person name="Casadevall A."/>
            <person name="Timp W."/>
            <person name="Zhang S.X."/>
            <person name="Salzberg S.L."/>
        </authorList>
    </citation>
    <scope>NUCLEOTIDE SEQUENCE [LARGE SCALE GENOMIC DNA]</scope>
    <source>
        <strain evidence="10 11">JHH-5317</strain>
    </source>
</reference>
<proteinExistence type="inferred from homology"/>
<dbReference type="PROSITE" id="PS51380">
    <property type="entry name" value="EXS"/>
    <property type="match status" value="1"/>
</dbReference>
<dbReference type="InterPro" id="IPR004342">
    <property type="entry name" value="EXS_C"/>
</dbReference>
<comment type="similarity">
    <text evidence="2">Belongs to the SYG1 (TC 2.A.94) family.</text>
</comment>
<dbReference type="STRING" id="41688.A0A2N3NBJ0"/>
<feature type="region of interest" description="Disordered" evidence="6">
    <location>
        <begin position="185"/>
        <end position="209"/>
    </location>
</feature>
<dbReference type="Pfam" id="PF03124">
    <property type="entry name" value="EXS"/>
    <property type="match status" value="1"/>
</dbReference>
<dbReference type="PANTHER" id="PTHR10783">
    <property type="entry name" value="XENOTROPIC AND POLYTROPIC RETROVIRUS RECEPTOR 1-RELATED"/>
    <property type="match status" value="1"/>
</dbReference>
<evidence type="ECO:0000259" key="8">
    <source>
        <dbReference type="PROSITE" id="PS51380"/>
    </source>
</evidence>
<dbReference type="Pfam" id="PF03105">
    <property type="entry name" value="SPX"/>
    <property type="match status" value="1"/>
</dbReference>
<evidence type="ECO:0000256" key="1">
    <source>
        <dbReference type="ARBA" id="ARBA00004141"/>
    </source>
</evidence>
<dbReference type="EMBL" id="NLAX01000010">
    <property type="protein sequence ID" value="PKS09815.1"/>
    <property type="molecule type" value="Genomic_DNA"/>
</dbReference>
<feature type="transmembrane region" description="Helical" evidence="7">
    <location>
        <begin position="758"/>
        <end position="778"/>
    </location>
</feature>
<feature type="compositionally biased region" description="Polar residues" evidence="6">
    <location>
        <begin position="973"/>
        <end position="988"/>
    </location>
</feature>
<dbReference type="GO" id="GO:0000822">
    <property type="term" value="F:inositol hexakisphosphate binding"/>
    <property type="evidence" value="ECO:0007669"/>
    <property type="project" value="TreeGrafter"/>
</dbReference>
<feature type="transmembrane region" description="Helical" evidence="7">
    <location>
        <begin position="493"/>
        <end position="513"/>
    </location>
</feature>
<dbReference type="PROSITE" id="PS51382">
    <property type="entry name" value="SPX"/>
    <property type="match status" value="1"/>
</dbReference>
<sequence length="988" mass="112101">MKFAKELERELVPEWRVKYLNYKLGKKHIKAVTKAINRANSTPRSFNYRQGRSPGTVPHTRTQRTPIPTPIDPTISEGEGESDEVSPKGTPRARPVARPAPMRRPNESDYLADSTTHGMRYGSFVPSPGYMSPALEGESSNAFELPAPALKEAFETPSSVVEDGGKWRKTGPLAGASTWSASLWRTRSTGSINRPGPEPSPASGGYAATPATVAATPSPHPLQRLFSTSSIRQRPGRSPAGISLQNLDLVREKQQEFHDFLDSELEKVEKFYRFKEDQAGKRLTILREQLHEMRNRRIHELAQAKSKDKTGSKRNSQGHDEAGDHLLGFGQPKWMKPLKSKILGPGPNSKALQKMAQTPNFGPQSQAADARRDYIRRPDDRAVPYRSAKRKLKLALQEFYRGLELLKSYALLNRTAFRKLNKKYDKAVHARPPYRYLNEKVNNSYFVTSDVLEGYIQTVEDIYARYFEKGNRKVAAGKLRSLAKPKGDQSGSAFRSGLLLGTGLVFSIQGLTFGTKLLLDGDTDFTLKQQTSYVMQIYGGYFLMLLLFIMFCIDCRFWHKNKINYPFIFEFDPRHQLDWKQLSEFPSFFTFLFGMFIWLNFSQYGSPDMYIYYPVVLIVISALIIFMPLRIFMAKSRNWFVYSHWRLLLAGLYPVEFRDFFLGDMYCSLTYATCNVALFFCLYANHWNNPVQCNSNHSRLLGFFAALPPIWRFLQCLRRYYDTKNVFPHLVNGGKYTMSIVAAVTLSLYRISPSKSTLAAFITFSLINSVYCSVWDLFMDFSLLQPHAHTWLLRDITALKSRWVYYVIMVLDPILRFSWVGIAIYTHNTQHSTVVSFTVALFEVVRRGMWALIRVENEHCANVAQYKASRDVPLPYHFETAVDEEPRPGTADTAELGATPLVASEGAADEEVVAKPGWAHRTDTTRSFSKILAAAHTQDFEKRRKVEAVPAVDEEEDEPSDEEDDDGAGMVSRGSSGTDNESNSHGAR</sequence>
<evidence type="ECO:0000256" key="6">
    <source>
        <dbReference type="SAM" id="MobiDB-lite"/>
    </source>
</evidence>
<evidence type="ECO:0008006" key="12">
    <source>
        <dbReference type="Google" id="ProtNLM"/>
    </source>
</evidence>
<evidence type="ECO:0000256" key="3">
    <source>
        <dbReference type="ARBA" id="ARBA00022692"/>
    </source>
</evidence>